<keyword evidence="2" id="KW-1003">Cell membrane</keyword>
<dbReference type="Proteomes" id="UP000013167">
    <property type="component" value="Unassembled WGS sequence"/>
</dbReference>
<dbReference type="Pfam" id="PF18967">
    <property type="entry name" value="PycTM"/>
    <property type="match status" value="1"/>
</dbReference>
<dbReference type="EMBL" id="CAIZ01000086">
    <property type="protein sequence ID" value="CCH69549.1"/>
    <property type="molecule type" value="Genomic_DNA"/>
</dbReference>
<dbReference type="RefSeq" id="WP_010849108.1">
    <property type="nucleotide sequence ID" value="NZ_HF570956.1"/>
</dbReference>
<evidence type="ECO:0000256" key="8">
    <source>
        <dbReference type="SAM" id="Phobius"/>
    </source>
</evidence>
<dbReference type="HOGENOM" id="CLU_1460630_0_0_11"/>
<evidence type="ECO:0000256" key="1">
    <source>
        <dbReference type="ARBA" id="ARBA00004236"/>
    </source>
</evidence>
<dbReference type="STRING" id="1193181.BN10_20013"/>
<feature type="domain" description="Pycsar effector protein" evidence="9">
    <location>
        <begin position="41"/>
        <end position="182"/>
    </location>
</feature>
<evidence type="ECO:0000256" key="4">
    <source>
        <dbReference type="ARBA" id="ARBA00022741"/>
    </source>
</evidence>
<keyword evidence="5 8" id="KW-1133">Transmembrane helix</keyword>
<feature type="transmembrane region" description="Helical" evidence="8">
    <location>
        <begin position="76"/>
        <end position="97"/>
    </location>
</feature>
<comment type="caution">
    <text evidence="10">The sequence shown here is derived from an EMBL/GenBank/DDBJ whole genome shotgun (WGS) entry which is preliminary data.</text>
</comment>
<dbReference type="AlphaFoldDB" id="N0E3T9"/>
<proteinExistence type="predicted"/>
<accession>N0E3T9</accession>
<evidence type="ECO:0000256" key="5">
    <source>
        <dbReference type="ARBA" id="ARBA00022989"/>
    </source>
</evidence>
<gene>
    <name evidence="10" type="ORF">BN10_20013</name>
</gene>
<comment type="subcellular location">
    <subcellularLocation>
        <location evidence="1">Cell membrane</location>
    </subcellularLocation>
</comment>
<keyword evidence="6" id="KW-0051">Antiviral defense</keyword>
<evidence type="ECO:0000313" key="10">
    <source>
        <dbReference type="EMBL" id="CCH69549.1"/>
    </source>
</evidence>
<evidence type="ECO:0000256" key="6">
    <source>
        <dbReference type="ARBA" id="ARBA00023118"/>
    </source>
</evidence>
<organism evidence="10 11">
    <name type="scientific">Phycicoccus elongatus Lp2</name>
    <dbReference type="NCBI Taxonomy" id="1193181"/>
    <lineage>
        <taxon>Bacteria</taxon>
        <taxon>Bacillati</taxon>
        <taxon>Actinomycetota</taxon>
        <taxon>Actinomycetes</taxon>
        <taxon>Micrococcales</taxon>
        <taxon>Intrasporangiaceae</taxon>
        <taxon>Phycicoccus</taxon>
    </lineage>
</organism>
<keyword evidence="11" id="KW-1185">Reference proteome</keyword>
<evidence type="ECO:0000313" key="11">
    <source>
        <dbReference type="Proteomes" id="UP000013167"/>
    </source>
</evidence>
<keyword evidence="4" id="KW-0547">Nucleotide-binding</keyword>
<evidence type="ECO:0000256" key="3">
    <source>
        <dbReference type="ARBA" id="ARBA00022692"/>
    </source>
</evidence>
<reference evidence="10 11" key="1">
    <citation type="journal article" date="2013" name="ISME J.">
        <title>A metabolic model for members of the genus Tetrasphaera involved in enhanced biological phosphorus removal.</title>
        <authorList>
            <person name="Kristiansen R."/>
            <person name="Nguyen H.T.T."/>
            <person name="Saunders A.M."/>
            <person name="Nielsen J.L."/>
            <person name="Wimmer R."/>
            <person name="Le V.Q."/>
            <person name="McIlroy S.J."/>
            <person name="Petrovski S."/>
            <person name="Seviour R.J."/>
            <person name="Calteau A."/>
            <person name="Nielsen K.L."/>
            <person name="Nielsen P.H."/>
        </authorList>
    </citation>
    <scope>NUCLEOTIDE SEQUENCE [LARGE SCALE GENOMIC DNA]</scope>
    <source>
        <strain evidence="10 11">Lp2</strain>
    </source>
</reference>
<keyword evidence="3 8" id="KW-0812">Transmembrane</keyword>
<protein>
    <recommendedName>
        <fullName evidence="9">Pycsar effector protein domain-containing protein</fullName>
    </recommendedName>
</protein>
<feature type="transmembrane region" description="Helical" evidence="8">
    <location>
        <begin position="165"/>
        <end position="183"/>
    </location>
</feature>
<name>N0E3T9_9MICO</name>
<evidence type="ECO:0000259" key="9">
    <source>
        <dbReference type="Pfam" id="PF18967"/>
    </source>
</evidence>
<evidence type="ECO:0000256" key="7">
    <source>
        <dbReference type="ARBA" id="ARBA00023136"/>
    </source>
</evidence>
<sequence length="185" mass="20019">MGDSAAAGKPQQAPYDREVDWQTSAEILSQARWLFEQHEKRTDSAQKAAATVIAATGAVVSFAPKALPARHGTWEAVLLGLVLTAGLVTVVLCVVVLKPREREKGMPSIAALRKFAKRHDDAQCVPLPPSQFAVDMLNAKDLNASSPLDHAAKDANERMEWLTRAYFAFALMFALTMVAAFAISA</sequence>
<dbReference type="InterPro" id="IPR043760">
    <property type="entry name" value="PycTM_dom"/>
</dbReference>
<keyword evidence="7 8" id="KW-0472">Membrane</keyword>
<evidence type="ECO:0000256" key="2">
    <source>
        <dbReference type="ARBA" id="ARBA00022475"/>
    </source>
</evidence>